<dbReference type="EMBL" id="JAWJWE010000045">
    <property type="protein sequence ID" value="KAK6617149.1"/>
    <property type="molecule type" value="Genomic_DNA"/>
</dbReference>
<gene>
    <name evidence="3" type="ORF">RUM43_014751</name>
</gene>
<accession>A0AAN8P4N2</accession>
<evidence type="ECO:0000256" key="2">
    <source>
        <dbReference type="SAM" id="SignalP"/>
    </source>
</evidence>
<evidence type="ECO:0000313" key="4">
    <source>
        <dbReference type="Proteomes" id="UP001372834"/>
    </source>
</evidence>
<evidence type="ECO:0000313" key="3">
    <source>
        <dbReference type="EMBL" id="KAK6617149.1"/>
    </source>
</evidence>
<proteinExistence type="predicted"/>
<feature type="signal peptide" evidence="2">
    <location>
        <begin position="1"/>
        <end position="21"/>
    </location>
</feature>
<feature type="chain" id="PRO_5042908403" evidence="2">
    <location>
        <begin position="22"/>
        <end position="173"/>
    </location>
</feature>
<reference evidence="3 4" key="1">
    <citation type="submission" date="2023-10" db="EMBL/GenBank/DDBJ databases">
        <title>Genomes of two closely related lineages of the louse Polyplax serrata with different host specificities.</title>
        <authorList>
            <person name="Martinu J."/>
            <person name="Tarabai H."/>
            <person name="Stefka J."/>
            <person name="Hypsa V."/>
        </authorList>
    </citation>
    <scope>NUCLEOTIDE SEQUENCE [LARGE SCALE GENOMIC DNA]</scope>
    <source>
        <strain evidence="3">HR10_N</strain>
    </source>
</reference>
<sequence>MNSLLLVVFAVLPACLTPAASQTNFRPGSPYQPGATRLYAYNMALAYLKSQQDKNAPPIEVIGEASFAYNYNISLSMIVSQEDYRATCYVESYYTSNDTMADSRATYRCDSIEPDVTPTEPEPVVTLPVKDVPSPDPVVTLPVKDVPSPDPVVTLPVKDVPSPEFQDSETFFR</sequence>
<name>A0AAN8P4N2_POLSC</name>
<dbReference type="Proteomes" id="UP001372834">
    <property type="component" value="Unassembled WGS sequence"/>
</dbReference>
<dbReference type="AlphaFoldDB" id="A0AAN8P4N2"/>
<feature type="region of interest" description="Disordered" evidence="1">
    <location>
        <begin position="150"/>
        <end position="173"/>
    </location>
</feature>
<organism evidence="3 4">
    <name type="scientific">Polyplax serrata</name>
    <name type="common">Common mouse louse</name>
    <dbReference type="NCBI Taxonomy" id="468196"/>
    <lineage>
        <taxon>Eukaryota</taxon>
        <taxon>Metazoa</taxon>
        <taxon>Ecdysozoa</taxon>
        <taxon>Arthropoda</taxon>
        <taxon>Hexapoda</taxon>
        <taxon>Insecta</taxon>
        <taxon>Pterygota</taxon>
        <taxon>Neoptera</taxon>
        <taxon>Paraneoptera</taxon>
        <taxon>Psocodea</taxon>
        <taxon>Troctomorpha</taxon>
        <taxon>Phthiraptera</taxon>
        <taxon>Anoplura</taxon>
        <taxon>Polyplacidae</taxon>
        <taxon>Polyplax</taxon>
    </lineage>
</organism>
<evidence type="ECO:0000256" key="1">
    <source>
        <dbReference type="SAM" id="MobiDB-lite"/>
    </source>
</evidence>
<comment type="caution">
    <text evidence="3">The sequence shown here is derived from an EMBL/GenBank/DDBJ whole genome shotgun (WGS) entry which is preliminary data.</text>
</comment>
<keyword evidence="2" id="KW-0732">Signal</keyword>
<protein>
    <submittedName>
        <fullName evidence="3">Uncharacterized protein</fullName>
    </submittedName>
</protein>